<protein>
    <submittedName>
        <fullName evidence="2">Uncharacterized protein</fullName>
    </submittedName>
</protein>
<evidence type="ECO:0000313" key="2">
    <source>
        <dbReference type="EMBL" id="CZT07916.1"/>
    </source>
</evidence>
<evidence type="ECO:0000313" key="3">
    <source>
        <dbReference type="Proteomes" id="UP000178129"/>
    </source>
</evidence>
<feature type="compositionally biased region" description="Polar residues" evidence="1">
    <location>
        <begin position="220"/>
        <end position="231"/>
    </location>
</feature>
<dbReference type="Proteomes" id="UP000178129">
    <property type="component" value="Unassembled WGS sequence"/>
</dbReference>
<dbReference type="EMBL" id="FJUW01000044">
    <property type="protein sequence ID" value="CZT07916.1"/>
    <property type="molecule type" value="Genomic_DNA"/>
</dbReference>
<comment type="caution">
    <text evidence="2">The sequence shown here is derived from an EMBL/GenBank/DDBJ whole genome shotgun (WGS) entry which is preliminary data.</text>
</comment>
<dbReference type="AlphaFoldDB" id="A0A1E1LBM2"/>
<accession>A0A1E1LBM2</accession>
<proteinExistence type="predicted"/>
<gene>
    <name evidence="2" type="ORF">RCO7_10625</name>
</gene>
<evidence type="ECO:0000256" key="1">
    <source>
        <dbReference type="SAM" id="MobiDB-lite"/>
    </source>
</evidence>
<name>A0A1E1LBM2_9HELO</name>
<organism evidence="2 3">
    <name type="scientific">Rhynchosporium graminicola</name>
    <dbReference type="NCBI Taxonomy" id="2792576"/>
    <lineage>
        <taxon>Eukaryota</taxon>
        <taxon>Fungi</taxon>
        <taxon>Dikarya</taxon>
        <taxon>Ascomycota</taxon>
        <taxon>Pezizomycotina</taxon>
        <taxon>Leotiomycetes</taxon>
        <taxon>Helotiales</taxon>
        <taxon>Ploettnerulaceae</taxon>
        <taxon>Rhynchosporium</taxon>
    </lineage>
</organism>
<dbReference type="InParanoid" id="A0A1E1LBM2"/>
<keyword evidence="3" id="KW-1185">Reference proteome</keyword>
<feature type="compositionally biased region" description="Basic and acidic residues" evidence="1">
    <location>
        <begin position="233"/>
        <end position="244"/>
    </location>
</feature>
<sequence length="282" mass="31524">MADQTRLPHFKRIFRASACSKSYQLNFACHAVQCLPAPRARAVCFDRIIRIEEKRGREIEAENLTSPAYAPTILQVGQDSRRGPDEDGEDEVKAADRLLPKKVMRETRHLMLNIYSGTYEALTDDPDDTSCQDVVNVFQSFPKLETLSSSVRPPQVFKRDGSEKLSAGLDMRLRRLKIPQSLMDEVTDSLAESKEEHPQWKQPIVSVVEMERSAGRTWEESCQSLARSNRGSPKIDIRASRSEAHSPLAGKGRGKFTSQPESGSGGTLFDVPGLNRSSQYLG</sequence>
<reference evidence="3" key="1">
    <citation type="submission" date="2016-03" db="EMBL/GenBank/DDBJ databases">
        <authorList>
            <person name="Ploux O."/>
        </authorList>
    </citation>
    <scope>NUCLEOTIDE SEQUENCE [LARGE SCALE GENOMIC DNA]</scope>
    <source>
        <strain evidence="3">UK7</strain>
    </source>
</reference>
<feature type="region of interest" description="Disordered" evidence="1">
    <location>
        <begin position="219"/>
        <end position="282"/>
    </location>
</feature>